<dbReference type="Pfam" id="PF07776">
    <property type="entry name" value="zf-AD"/>
    <property type="match status" value="1"/>
</dbReference>
<feature type="binding site" evidence="8">
    <location>
        <position position="7"/>
    </location>
    <ligand>
        <name>Zn(2+)</name>
        <dbReference type="ChEBI" id="CHEBI:29105"/>
    </ligand>
</feature>
<feature type="domain" description="C2H2-type" evidence="10">
    <location>
        <begin position="436"/>
        <end position="458"/>
    </location>
</feature>
<dbReference type="InterPro" id="IPR012934">
    <property type="entry name" value="Znf_AD"/>
</dbReference>
<evidence type="ECO:0000259" key="10">
    <source>
        <dbReference type="PROSITE" id="PS50157"/>
    </source>
</evidence>
<evidence type="ECO:0000256" key="5">
    <source>
        <dbReference type="ARBA" id="ARBA00022833"/>
    </source>
</evidence>
<feature type="domain" description="C2H2-type" evidence="10">
    <location>
        <begin position="408"/>
        <end position="435"/>
    </location>
</feature>
<reference evidence="12 13" key="1">
    <citation type="submission" date="2024-06" db="EMBL/GenBank/DDBJ databases">
        <title>A chromosome-level genome assembly of beet webworm, Loxostege sticticalis.</title>
        <authorList>
            <person name="Zhang Y."/>
        </authorList>
    </citation>
    <scope>NUCLEOTIDE SEQUENCE [LARGE SCALE GENOMIC DNA]</scope>
    <source>
        <strain evidence="12">AQ026</strain>
        <tissue evidence="12">Whole body</tissue>
    </source>
</reference>
<dbReference type="Gene3D" id="3.40.1800.20">
    <property type="match status" value="1"/>
</dbReference>
<dbReference type="PROSITE" id="PS51915">
    <property type="entry name" value="ZAD"/>
    <property type="match status" value="1"/>
</dbReference>
<evidence type="ECO:0000256" key="7">
    <source>
        <dbReference type="PROSITE-ProRule" id="PRU00042"/>
    </source>
</evidence>
<dbReference type="Proteomes" id="UP001549920">
    <property type="component" value="Unassembled WGS sequence"/>
</dbReference>
<feature type="binding site" evidence="8">
    <location>
        <position position="4"/>
    </location>
    <ligand>
        <name>Zn(2+)</name>
        <dbReference type="ChEBI" id="CHEBI:29105"/>
    </ligand>
</feature>
<keyword evidence="13" id="KW-1185">Reference proteome</keyword>
<evidence type="ECO:0000256" key="1">
    <source>
        <dbReference type="ARBA" id="ARBA00004123"/>
    </source>
</evidence>
<gene>
    <name evidence="12" type="ORF">ABMA27_002002</name>
</gene>
<dbReference type="Pfam" id="PF00096">
    <property type="entry name" value="zf-C2H2"/>
    <property type="match status" value="2"/>
</dbReference>
<evidence type="ECO:0000256" key="3">
    <source>
        <dbReference type="ARBA" id="ARBA00022737"/>
    </source>
</evidence>
<feature type="domain" description="C2H2-type" evidence="10">
    <location>
        <begin position="380"/>
        <end position="407"/>
    </location>
</feature>
<dbReference type="Gene3D" id="3.30.160.60">
    <property type="entry name" value="Classic Zinc Finger"/>
    <property type="match status" value="6"/>
</dbReference>
<organism evidence="12 13">
    <name type="scientific">Loxostege sticticalis</name>
    <name type="common">Beet webworm moth</name>
    <dbReference type="NCBI Taxonomy" id="481309"/>
    <lineage>
        <taxon>Eukaryota</taxon>
        <taxon>Metazoa</taxon>
        <taxon>Ecdysozoa</taxon>
        <taxon>Arthropoda</taxon>
        <taxon>Hexapoda</taxon>
        <taxon>Insecta</taxon>
        <taxon>Pterygota</taxon>
        <taxon>Neoptera</taxon>
        <taxon>Endopterygota</taxon>
        <taxon>Lepidoptera</taxon>
        <taxon>Glossata</taxon>
        <taxon>Ditrysia</taxon>
        <taxon>Pyraloidea</taxon>
        <taxon>Crambidae</taxon>
        <taxon>Pyraustinae</taxon>
        <taxon>Loxostege</taxon>
    </lineage>
</organism>
<comment type="subcellular location">
    <subcellularLocation>
        <location evidence="1">Nucleus</location>
    </subcellularLocation>
</comment>
<evidence type="ECO:0000259" key="11">
    <source>
        <dbReference type="PROSITE" id="PS51915"/>
    </source>
</evidence>
<dbReference type="PANTHER" id="PTHR24376:SF216">
    <property type="entry name" value="ZINC FINGER PROTEIN 420-LIKE"/>
    <property type="match status" value="1"/>
</dbReference>
<dbReference type="SUPFAM" id="SSF57716">
    <property type="entry name" value="Glucocorticoid receptor-like (DNA-binding domain)"/>
    <property type="match status" value="1"/>
</dbReference>
<feature type="binding site" evidence="8">
    <location>
        <position position="47"/>
    </location>
    <ligand>
        <name>Zn(2+)</name>
        <dbReference type="ChEBI" id="CHEBI:29105"/>
    </ligand>
</feature>
<evidence type="ECO:0000313" key="13">
    <source>
        <dbReference type="Proteomes" id="UP001549920"/>
    </source>
</evidence>
<comment type="caution">
    <text evidence="12">The sequence shown here is derived from an EMBL/GenBank/DDBJ whole genome shotgun (WGS) entry which is preliminary data.</text>
</comment>
<proteinExistence type="predicted"/>
<protein>
    <submittedName>
        <fullName evidence="12">Uncharacterized protein</fullName>
    </submittedName>
</protein>
<evidence type="ECO:0000256" key="9">
    <source>
        <dbReference type="SAM" id="MobiDB-lite"/>
    </source>
</evidence>
<sequence>MEICRACLVTEQSMIPLDETSVTNYNLLTNLNVSLQDGMPQNLCPNCAQAVRSFTEFREKSILSETTLREVIQVKEPKDENFKIGLCVKQEVKDEVDSNNFDDFDYQDVESEFPIKLEEDPVTKHTKAAKLKKKKNKSKHKTVTNNSKKHGTKSKTTQLFPCGICKKKFEEVDLKSHLQMHMKYTECEICHERFGAWPSLLAHRLEHIPNKKAHCHLCNKRYVSSISLEYHYLTAHNNGQQAIALKCKICQGTYKTPKKLRDHVSTSHGEARFFCDCCSKGFTTKSCLRIHLKSHSDHKSIVCDLCGFQCNLKQGLKAHKLRKHTPNTVTCKGCTMVFVNQESHDKHKCKTKEVPCPDCGKMISSRVIGRHMQTHKVASYKCPRCPAAYKSRTALRVHVDRHDGVRRLQCEHCPAKFFSHAVLIKHRRTHTGEKPYVCNICGKGFTGGHNLKVHMKVHGIFSIVKKDSLTENIGDIFQQHRL</sequence>
<dbReference type="PANTHER" id="PTHR24376">
    <property type="entry name" value="ZINC FINGER PROTEIN"/>
    <property type="match status" value="1"/>
</dbReference>
<dbReference type="InterPro" id="IPR036236">
    <property type="entry name" value="Znf_C2H2_sf"/>
</dbReference>
<dbReference type="PROSITE" id="PS50157">
    <property type="entry name" value="ZINC_FINGER_C2H2_2"/>
    <property type="match status" value="4"/>
</dbReference>
<evidence type="ECO:0000256" key="2">
    <source>
        <dbReference type="ARBA" id="ARBA00022723"/>
    </source>
</evidence>
<dbReference type="SUPFAM" id="SSF57667">
    <property type="entry name" value="beta-beta-alpha zinc fingers"/>
    <property type="match status" value="4"/>
</dbReference>
<dbReference type="SMART" id="SM00355">
    <property type="entry name" value="ZnF_C2H2"/>
    <property type="match status" value="10"/>
</dbReference>
<dbReference type="PROSITE" id="PS00028">
    <property type="entry name" value="ZINC_FINGER_C2H2_1"/>
    <property type="match status" value="7"/>
</dbReference>
<evidence type="ECO:0000256" key="4">
    <source>
        <dbReference type="ARBA" id="ARBA00022771"/>
    </source>
</evidence>
<dbReference type="InterPro" id="IPR013087">
    <property type="entry name" value="Znf_C2H2_type"/>
</dbReference>
<feature type="domain" description="ZAD" evidence="11">
    <location>
        <begin position="2"/>
        <end position="71"/>
    </location>
</feature>
<accession>A0ABR3HW88</accession>
<name>A0ABR3HW88_LOXSC</name>
<evidence type="ECO:0000313" key="12">
    <source>
        <dbReference type="EMBL" id="KAL0880817.1"/>
    </source>
</evidence>
<feature type="compositionally biased region" description="Basic residues" evidence="9">
    <location>
        <begin position="124"/>
        <end position="153"/>
    </location>
</feature>
<dbReference type="EMBL" id="JBEUOH010000012">
    <property type="protein sequence ID" value="KAL0880817.1"/>
    <property type="molecule type" value="Genomic_DNA"/>
</dbReference>
<feature type="domain" description="C2H2-type" evidence="10">
    <location>
        <begin position="273"/>
        <end position="300"/>
    </location>
</feature>
<keyword evidence="6" id="KW-0539">Nucleus</keyword>
<dbReference type="SMART" id="SM00868">
    <property type="entry name" value="zf-AD"/>
    <property type="match status" value="1"/>
</dbReference>
<feature type="region of interest" description="Disordered" evidence="9">
    <location>
        <begin position="124"/>
        <end position="154"/>
    </location>
</feature>
<evidence type="ECO:0000256" key="8">
    <source>
        <dbReference type="PROSITE-ProRule" id="PRU01263"/>
    </source>
</evidence>
<evidence type="ECO:0000256" key="6">
    <source>
        <dbReference type="ARBA" id="ARBA00023242"/>
    </source>
</evidence>
<keyword evidence="5 8" id="KW-0862">Zinc</keyword>
<keyword evidence="2 8" id="KW-0479">Metal-binding</keyword>
<keyword evidence="3" id="KW-0677">Repeat</keyword>
<feature type="binding site" evidence="8">
    <location>
        <position position="44"/>
    </location>
    <ligand>
        <name>Zn(2+)</name>
        <dbReference type="ChEBI" id="CHEBI:29105"/>
    </ligand>
</feature>
<keyword evidence="4 7" id="KW-0863">Zinc-finger</keyword>